<feature type="domain" description="FIST" evidence="1">
    <location>
        <begin position="23"/>
        <end position="216"/>
    </location>
</feature>
<dbReference type="SMART" id="SM00897">
    <property type="entry name" value="FIST"/>
    <property type="match status" value="1"/>
</dbReference>
<dbReference type="EMBL" id="RAWX01000001">
    <property type="protein sequence ID" value="RKJ91342.1"/>
    <property type="molecule type" value="Genomic_DNA"/>
</dbReference>
<dbReference type="PANTHER" id="PTHR40252:SF2">
    <property type="entry name" value="BLR0328 PROTEIN"/>
    <property type="match status" value="1"/>
</dbReference>
<feature type="domain" description="FIST C-domain" evidence="2">
    <location>
        <begin position="217"/>
        <end position="358"/>
    </location>
</feature>
<dbReference type="InterPro" id="IPR019494">
    <property type="entry name" value="FIST_C"/>
</dbReference>
<dbReference type="RefSeq" id="WP_120414057.1">
    <property type="nucleotide sequence ID" value="NZ_RAWX01000001.1"/>
</dbReference>
<dbReference type="SMART" id="SM01204">
    <property type="entry name" value="FIST_C"/>
    <property type="match status" value="1"/>
</dbReference>
<dbReference type="InterPro" id="IPR013702">
    <property type="entry name" value="FIST_domain_N"/>
</dbReference>
<evidence type="ECO:0008006" key="5">
    <source>
        <dbReference type="Google" id="ProtNLM"/>
    </source>
</evidence>
<comment type="caution">
    <text evidence="3">The sequence shown here is derived from an EMBL/GenBank/DDBJ whole genome shotgun (WGS) entry which is preliminary data.</text>
</comment>
<dbReference type="Pfam" id="PF10442">
    <property type="entry name" value="FIST_C"/>
    <property type="match status" value="1"/>
</dbReference>
<protein>
    <recommendedName>
        <fullName evidence="5">FIST C-terminal domain-containing protein</fullName>
    </recommendedName>
</protein>
<dbReference type="PANTHER" id="PTHR40252">
    <property type="entry name" value="BLR0328 PROTEIN"/>
    <property type="match status" value="1"/>
</dbReference>
<name>A0A3A9IXS3_AERVE</name>
<reference evidence="3 4" key="1">
    <citation type="submission" date="2018-09" db="EMBL/GenBank/DDBJ databases">
        <title>Genome sequencing of Aeromonas veronii MS-17-88.</title>
        <authorList>
            <person name="Tekedar H.C."/>
            <person name="Arick M.A."/>
            <person name="Hsu C.-Y."/>
            <person name="Thrash A."/>
            <person name="Karsi A."/>
            <person name="Lawrence M.L."/>
            <person name="Abdelhamed H."/>
        </authorList>
    </citation>
    <scope>NUCLEOTIDE SEQUENCE [LARGE SCALE GENOMIC DNA]</scope>
    <source>
        <strain evidence="3 4">MS 17-88</strain>
    </source>
</reference>
<sequence length="378" mass="41218">MKQHYVCQFNPTELAATLAPLQGGKLTILLAEQDCAQVPLLQQLCRDFNIALDGAIFPQLIGAQELLPQGAWLLPRANPYHATLLPLTPQASAASLAQLIAEQVESMLATWPTPSQPPTLFLTFDNLIPNIASILDALYLQLANRVNYAGANAGSSSFTPLACLFDNQRQLAYGVTCTLLPSNSFPFLEHGYQLSAQPMLATSSEANKIAYIDWQPAFQKYQGLISQQFQHTMVREELYHFVVHMPLGLLRANGDVIVRIPVEANDDGALLCAGEVAEHSILTLLKAPESATEHACSLARRLNQQQTLTRAHLLEVYYCAGRQLHFDQQTVTELRTLLTHSGAGDLAGALSLGEIGSVRHGDYPQFHNGAILCNGAVI</sequence>
<evidence type="ECO:0000313" key="4">
    <source>
        <dbReference type="Proteomes" id="UP000281725"/>
    </source>
</evidence>
<proteinExistence type="predicted"/>
<organism evidence="3 4">
    <name type="scientific">Aeromonas veronii</name>
    <dbReference type="NCBI Taxonomy" id="654"/>
    <lineage>
        <taxon>Bacteria</taxon>
        <taxon>Pseudomonadati</taxon>
        <taxon>Pseudomonadota</taxon>
        <taxon>Gammaproteobacteria</taxon>
        <taxon>Aeromonadales</taxon>
        <taxon>Aeromonadaceae</taxon>
        <taxon>Aeromonas</taxon>
    </lineage>
</organism>
<accession>A0A3A9IXS3</accession>
<dbReference type="Pfam" id="PF08495">
    <property type="entry name" value="FIST"/>
    <property type="match status" value="1"/>
</dbReference>
<evidence type="ECO:0000313" key="3">
    <source>
        <dbReference type="EMBL" id="RKJ91342.1"/>
    </source>
</evidence>
<dbReference type="Proteomes" id="UP000281725">
    <property type="component" value="Unassembled WGS sequence"/>
</dbReference>
<evidence type="ECO:0000259" key="2">
    <source>
        <dbReference type="SMART" id="SM01204"/>
    </source>
</evidence>
<dbReference type="AlphaFoldDB" id="A0A3A9IXS3"/>
<evidence type="ECO:0000259" key="1">
    <source>
        <dbReference type="SMART" id="SM00897"/>
    </source>
</evidence>
<gene>
    <name evidence="3" type="ORF">D6R50_01620</name>
</gene>